<comment type="caution">
    <text evidence="6">The sequence shown here is derived from an EMBL/GenBank/DDBJ whole genome shotgun (WGS) entry which is preliminary data.</text>
</comment>
<feature type="domain" description="Chalcone/stilbene synthase N-terminal" evidence="4">
    <location>
        <begin position="4"/>
        <end position="205"/>
    </location>
</feature>
<dbReference type="EMBL" id="JAUSVS010000003">
    <property type="protein sequence ID" value="MDQ0464317.1"/>
    <property type="molecule type" value="Genomic_DNA"/>
</dbReference>
<dbReference type="PANTHER" id="PTHR11877:SF99">
    <property type="entry name" value="1,3,6,8-TETRAHYDROXYNAPHTHALENE SYNTHASE"/>
    <property type="match status" value="1"/>
</dbReference>
<evidence type="ECO:0000256" key="2">
    <source>
        <dbReference type="ARBA" id="ARBA00022679"/>
    </source>
</evidence>
<accession>A0ABU0IQM4</accession>
<feature type="domain" description="Chalcone/stilbene synthase C-terminal" evidence="5">
    <location>
        <begin position="223"/>
        <end position="347"/>
    </location>
</feature>
<dbReference type="Pfam" id="PF00195">
    <property type="entry name" value="Chal_sti_synt_N"/>
    <property type="match status" value="1"/>
</dbReference>
<gene>
    <name evidence="6" type="ORF">QO010_002098</name>
</gene>
<comment type="similarity">
    <text evidence="1">Belongs to the thiolase-like superfamily. Chalcone/stilbene synthases family.</text>
</comment>
<evidence type="ECO:0000259" key="5">
    <source>
        <dbReference type="Pfam" id="PF02797"/>
    </source>
</evidence>
<dbReference type="InterPro" id="IPR012328">
    <property type="entry name" value="Chalcone/stilbene_synt_C"/>
</dbReference>
<keyword evidence="3" id="KW-0012">Acyltransferase</keyword>
<dbReference type="Proteomes" id="UP001228905">
    <property type="component" value="Unassembled WGS sequence"/>
</dbReference>
<dbReference type="SUPFAM" id="SSF53901">
    <property type="entry name" value="Thiolase-like"/>
    <property type="match status" value="2"/>
</dbReference>
<organism evidence="6 7">
    <name type="scientific">Caulobacter ginsengisoli</name>
    <dbReference type="NCBI Taxonomy" id="400775"/>
    <lineage>
        <taxon>Bacteria</taxon>
        <taxon>Pseudomonadati</taxon>
        <taxon>Pseudomonadota</taxon>
        <taxon>Alphaproteobacteria</taxon>
        <taxon>Caulobacterales</taxon>
        <taxon>Caulobacteraceae</taxon>
        <taxon>Caulobacter</taxon>
    </lineage>
</organism>
<dbReference type="PANTHER" id="PTHR11877">
    <property type="entry name" value="HYDROXYMETHYLGLUTARYL-COA SYNTHASE"/>
    <property type="match status" value="1"/>
</dbReference>
<dbReference type="Pfam" id="PF02797">
    <property type="entry name" value="Chal_sti_synt_C"/>
    <property type="match status" value="1"/>
</dbReference>
<dbReference type="InterPro" id="IPR016039">
    <property type="entry name" value="Thiolase-like"/>
</dbReference>
<dbReference type="InterPro" id="IPR011141">
    <property type="entry name" value="Polyketide_synthase_type-III"/>
</dbReference>
<dbReference type="InterPro" id="IPR001099">
    <property type="entry name" value="Chalcone/stilbene_synt_N"/>
</dbReference>
<evidence type="ECO:0000259" key="4">
    <source>
        <dbReference type="Pfam" id="PF00195"/>
    </source>
</evidence>
<keyword evidence="2" id="KW-0808">Transferase</keyword>
<dbReference type="Gene3D" id="3.40.47.10">
    <property type="match status" value="2"/>
</dbReference>
<sequence length="351" mass="36706">MTHPAHLLSVATAAPPHILVQTDVEAAAQQIFGARYASFSRMAKVFGTTGIRKRHSVRPIEWFTQARGWPERTAAYLEGALGLFIDSSRAALDKARLKADQVDIVVTVSSTGIATPSLEAQAMGAMGFRPDIQRVPVFGLGCGGGTAGFAIAAKLAEANPGAVVLLVVVELCTLSFRLDELTKANMVATALFGDGGAACVLRAGPGEGLAQVQGSGQHTWADTLDIMGWRVDPEGFGVIFAQAIPPFAEANMGPAVDGMLGRLNLARGDIDRYICHPGGTKVLTALELALNIEQGSLDDEREVLADYGNMSAPTVLFVLERQLAKGLPKQSALLALGPGFSASCAVLKAAA</sequence>
<evidence type="ECO:0000256" key="3">
    <source>
        <dbReference type="ARBA" id="ARBA00023315"/>
    </source>
</evidence>
<evidence type="ECO:0000256" key="1">
    <source>
        <dbReference type="ARBA" id="ARBA00005531"/>
    </source>
</evidence>
<protein>
    <submittedName>
        <fullName evidence="6">Alkylresorcinol/alkylpyrone synthase</fullName>
    </submittedName>
</protein>
<reference evidence="6 7" key="1">
    <citation type="submission" date="2023-07" db="EMBL/GenBank/DDBJ databases">
        <title>Genomic Encyclopedia of Type Strains, Phase IV (KMG-IV): sequencing the most valuable type-strain genomes for metagenomic binning, comparative biology and taxonomic classification.</title>
        <authorList>
            <person name="Goeker M."/>
        </authorList>
    </citation>
    <scope>NUCLEOTIDE SEQUENCE [LARGE SCALE GENOMIC DNA]</scope>
    <source>
        <strain evidence="6 7">DSM 18695</strain>
    </source>
</reference>
<keyword evidence="7" id="KW-1185">Reference proteome</keyword>
<evidence type="ECO:0000313" key="6">
    <source>
        <dbReference type="EMBL" id="MDQ0464317.1"/>
    </source>
</evidence>
<dbReference type="PIRSF" id="PIRSF000451">
    <property type="entry name" value="PKS_III"/>
    <property type="match status" value="1"/>
</dbReference>
<dbReference type="RefSeq" id="WP_307348902.1">
    <property type="nucleotide sequence ID" value="NZ_JAUSVS010000003.1"/>
</dbReference>
<name>A0ABU0IQM4_9CAUL</name>
<dbReference type="CDD" id="cd00831">
    <property type="entry name" value="CHS_like"/>
    <property type="match status" value="1"/>
</dbReference>
<proteinExistence type="inferred from homology"/>
<evidence type="ECO:0000313" key="7">
    <source>
        <dbReference type="Proteomes" id="UP001228905"/>
    </source>
</evidence>